<dbReference type="Gene3D" id="3.40.50.10950">
    <property type="match status" value="1"/>
</dbReference>
<dbReference type="GO" id="GO:0008959">
    <property type="term" value="F:phosphate acetyltransferase activity"/>
    <property type="evidence" value="ECO:0007669"/>
    <property type="project" value="UniProtKB-EC"/>
</dbReference>
<evidence type="ECO:0000256" key="4">
    <source>
        <dbReference type="ARBA" id="ARBA00012707"/>
    </source>
</evidence>
<evidence type="ECO:0000256" key="1">
    <source>
        <dbReference type="ARBA" id="ARBA00000705"/>
    </source>
</evidence>
<dbReference type="PANTHER" id="PTHR43356">
    <property type="entry name" value="PHOSPHATE ACETYLTRANSFERASE"/>
    <property type="match status" value="1"/>
</dbReference>
<dbReference type="EMBL" id="JAGZCZ010000001">
    <property type="protein sequence ID" value="MBS5518826.1"/>
    <property type="molecule type" value="Genomic_DNA"/>
</dbReference>
<evidence type="ECO:0000256" key="2">
    <source>
        <dbReference type="ARBA" id="ARBA00004989"/>
    </source>
</evidence>
<dbReference type="InterPro" id="IPR004614">
    <property type="entry name" value="P_AcTrfase"/>
</dbReference>
<proteinExistence type="inferred from homology"/>
<dbReference type="InterPro" id="IPR012147">
    <property type="entry name" value="P_Ac_Bu_trans"/>
</dbReference>
<dbReference type="AlphaFoldDB" id="A0A943I3U5"/>
<name>A0A943I3U5_9FIRM</name>
<dbReference type="EC" id="2.3.1.8" evidence="4"/>
<dbReference type="NCBIfam" id="TIGR00651">
    <property type="entry name" value="pta"/>
    <property type="match status" value="1"/>
</dbReference>
<gene>
    <name evidence="10" type="primary">pta</name>
    <name evidence="10" type="ORF">KHX13_00535</name>
</gene>
<dbReference type="Proteomes" id="UP000754226">
    <property type="component" value="Unassembled WGS sequence"/>
</dbReference>
<dbReference type="PANTHER" id="PTHR43356:SF3">
    <property type="entry name" value="PHOSPHATE ACETYLTRANSFERASE"/>
    <property type="match status" value="1"/>
</dbReference>
<reference evidence="10" key="1">
    <citation type="submission" date="2021-02" db="EMBL/GenBank/DDBJ databases">
        <title>Infant gut strain persistence is associated with maternal origin, phylogeny, and functional potential including surface adhesion and iron acquisition.</title>
        <authorList>
            <person name="Lou Y.C."/>
        </authorList>
    </citation>
    <scope>NUCLEOTIDE SEQUENCE</scope>
    <source>
        <strain evidence="10">L3_106_000M1_dasL3_106_000M1_concoct_15</strain>
    </source>
</reference>
<evidence type="ECO:0000256" key="5">
    <source>
        <dbReference type="ARBA" id="ARBA00021528"/>
    </source>
</evidence>
<dbReference type="SUPFAM" id="SSF53659">
    <property type="entry name" value="Isocitrate/Isopropylmalate dehydrogenase-like"/>
    <property type="match status" value="1"/>
</dbReference>
<dbReference type="InterPro" id="IPR002505">
    <property type="entry name" value="PTA_PTB"/>
</dbReference>
<dbReference type="InterPro" id="IPR042112">
    <property type="entry name" value="P_AcTrfase_dom2"/>
</dbReference>
<evidence type="ECO:0000256" key="6">
    <source>
        <dbReference type="ARBA" id="ARBA00022679"/>
    </source>
</evidence>
<evidence type="ECO:0000259" key="9">
    <source>
        <dbReference type="Pfam" id="PF01515"/>
    </source>
</evidence>
<dbReference type="Pfam" id="PF01515">
    <property type="entry name" value="PTA_PTB"/>
    <property type="match status" value="1"/>
</dbReference>
<organism evidence="10 11">
    <name type="scientific">Acidaminococcus intestini</name>
    <dbReference type="NCBI Taxonomy" id="187327"/>
    <lineage>
        <taxon>Bacteria</taxon>
        <taxon>Bacillati</taxon>
        <taxon>Bacillota</taxon>
        <taxon>Negativicutes</taxon>
        <taxon>Acidaminococcales</taxon>
        <taxon>Acidaminococcaceae</taxon>
        <taxon>Acidaminococcus</taxon>
    </lineage>
</organism>
<dbReference type="PIRSF" id="PIRSF000428">
    <property type="entry name" value="P_Ac_trans"/>
    <property type="match status" value="1"/>
</dbReference>
<dbReference type="InterPro" id="IPR050500">
    <property type="entry name" value="Phos_Acetyltrans/Butyryltrans"/>
</dbReference>
<protein>
    <recommendedName>
        <fullName evidence="5">Phosphate acetyltransferase</fullName>
        <ecNumber evidence="4">2.3.1.8</ecNumber>
    </recommendedName>
    <alternativeName>
        <fullName evidence="8">Phosphotransacetylase</fullName>
    </alternativeName>
</protein>
<evidence type="ECO:0000256" key="7">
    <source>
        <dbReference type="ARBA" id="ARBA00023315"/>
    </source>
</evidence>
<dbReference type="InterPro" id="IPR042113">
    <property type="entry name" value="P_AcTrfase_dom1"/>
</dbReference>
<comment type="pathway">
    <text evidence="2">Metabolic intermediate biosynthesis; acetyl-CoA biosynthesis; acetyl-CoA from acetate: step 2/2.</text>
</comment>
<feature type="domain" description="Phosphate acetyl/butaryl transferase" evidence="9">
    <location>
        <begin position="3"/>
        <end position="327"/>
    </location>
</feature>
<evidence type="ECO:0000313" key="10">
    <source>
        <dbReference type="EMBL" id="MBS5518826.1"/>
    </source>
</evidence>
<keyword evidence="6 10" id="KW-0808">Transferase</keyword>
<comment type="similarity">
    <text evidence="3">Belongs to the phosphate acetyltransferase and butyryltransferase family.</text>
</comment>
<evidence type="ECO:0000256" key="8">
    <source>
        <dbReference type="ARBA" id="ARBA00031108"/>
    </source>
</evidence>
<comment type="catalytic activity">
    <reaction evidence="1">
        <text>acetyl-CoA + phosphate = acetyl phosphate + CoA</text>
        <dbReference type="Rhea" id="RHEA:19521"/>
        <dbReference type="ChEBI" id="CHEBI:22191"/>
        <dbReference type="ChEBI" id="CHEBI:43474"/>
        <dbReference type="ChEBI" id="CHEBI:57287"/>
        <dbReference type="ChEBI" id="CHEBI:57288"/>
        <dbReference type="EC" id="2.3.1.8"/>
    </reaction>
</comment>
<keyword evidence="7 10" id="KW-0012">Acyltransferase</keyword>
<comment type="caution">
    <text evidence="10">The sequence shown here is derived from an EMBL/GenBank/DDBJ whole genome shotgun (WGS) entry which is preliminary data.</text>
</comment>
<accession>A0A943I3U5</accession>
<dbReference type="NCBIfam" id="NF007233">
    <property type="entry name" value="PRK09653.1"/>
    <property type="match status" value="1"/>
</dbReference>
<sequence>MPFIDHLKSRVKPIQKRIVLPENNSDRALKAAAIVAREGFAKIILVGDPEQLNRDAKRLGVSFEGIEIINPATYERMDELCAYFAKRREKKGMTVDKAREIMTKDTTFFGAGLVALGDADGCVSGSTRTSADVIKAGLQVIGVRPGNKTVCSGFIVLSNTNLGEGGKLVFGDCGVILDPTAEQLADIATSCAIRARYTLGIKDVRVALLTYSTKGSGTGESVDKVQQAVEILKQRNVDFAFDGELQADAALVPEVGERKAPGSSVAGHANVLIFPNLAAANIGYKLVERFSGATCLGPLVQGLAKPILDLSRGCSVSDIVDVVAVCASDAILADSLK</sequence>
<evidence type="ECO:0000313" key="11">
    <source>
        <dbReference type="Proteomes" id="UP000754226"/>
    </source>
</evidence>
<evidence type="ECO:0000256" key="3">
    <source>
        <dbReference type="ARBA" id="ARBA00005656"/>
    </source>
</evidence>
<dbReference type="Gene3D" id="3.40.50.10750">
    <property type="entry name" value="Isocitrate/Isopropylmalate dehydrogenase-like"/>
    <property type="match status" value="1"/>
</dbReference>